<evidence type="ECO:0000313" key="2">
    <source>
        <dbReference type="Proteomes" id="UP001374535"/>
    </source>
</evidence>
<organism evidence="1 2">
    <name type="scientific">Vigna mungo</name>
    <name type="common">Black gram</name>
    <name type="synonym">Phaseolus mungo</name>
    <dbReference type="NCBI Taxonomy" id="3915"/>
    <lineage>
        <taxon>Eukaryota</taxon>
        <taxon>Viridiplantae</taxon>
        <taxon>Streptophyta</taxon>
        <taxon>Embryophyta</taxon>
        <taxon>Tracheophyta</taxon>
        <taxon>Spermatophyta</taxon>
        <taxon>Magnoliopsida</taxon>
        <taxon>eudicotyledons</taxon>
        <taxon>Gunneridae</taxon>
        <taxon>Pentapetalae</taxon>
        <taxon>rosids</taxon>
        <taxon>fabids</taxon>
        <taxon>Fabales</taxon>
        <taxon>Fabaceae</taxon>
        <taxon>Papilionoideae</taxon>
        <taxon>50 kb inversion clade</taxon>
        <taxon>NPAAA clade</taxon>
        <taxon>indigoferoid/millettioid clade</taxon>
        <taxon>Phaseoleae</taxon>
        <taxon>Vigna</taxon>
    </lineage>
</organism>
<evidence type="ECO:0000313" key="1">
    <source>
        <dbReference type="EMBL" id="WVY91357.1"/>
    </source>
</evidence>
<keyword evidence="2" id="KW-1185">Reference proteome</keyword>
<accession>A0AAQ3MHS4</accession>
<protein>
    <submittedName>
        <fullName evidence="1">Uncharacterized protein</fullName>
    </submittedName>
</protein>
<dbReference type="EMBL" id="CP144690">
    <property type="protein sequence ID" value="WVY91357.1"/>
    <property type="molecule type" value="Genomic_DNA"/>
</dbReference>
<dbReference type="AlphaFoldDB" id="A0AAQ3MHS4"/>
<name>A0AAQ3MHS4_VIGMU</name>
<sequence length="110" mass="12431">QIHLFSKIFLHLPQRRITHIHPRGPLQQTLGTPSPSSSISLLTKQKNHFLSPSPYNRIVPPSLTHVFLMAGSTESFSLNQLSAHAHERGRFSPYPSNIHHSFLNKVLILP</sequence>
<dbReference type="Proteomes" id="UP001374535">
    <property type="component" value="Chromosome 11"/>
</dbReference>
<feature type="non-terminal residue" evidence="1">
    <location>
        <position position="1"/>
    </location>
</feature>
<proteinExistence type="predicted"/>
<reference evidence="1 2" key="1">
    <citation type="journal article" date="2023" name="Life. Sci Alliance">
        <title>Evolutionary insights into 3D genome organization and epigenetic landscape of Vigna mungo.</title>
        <authorList>
            <person name="Junaid A."/>
            <person name="Singh B."/>
            <person name="Bhatia S."/>
        </authorList>
    </citation>
    <scope>NUCLEOTIDE SEQUENCE [LARGE SCALE GENOMIC DNA]</scope>
    <source>
        <strain evidence="1">Urdbean</strain>
    </source>
</reference>
<gene>
    <name evidence="1" type="ORF">V8G54_036871</name>
</gene>